<feature type="region of interest" description="Disordered" evidence="1">
    <location>
        <begin position="208"/>
        <end position="231"/>
    </location>
</feature>
<gene>
    <name evidence="2" type="ORF">R9X50_00302800</name>
</gene>
<organism evidence="2 3">
    <name type="scientific">Acrodontium crateriforme</name>
    <dbReference type="NCBI Taxonomy" id="150365"/>
    <lineage>
        <taxon>Eukaryota</taxon>
        <taxon>Fungi</taxon>
        <taxon>Dikarya</taxon>
        <taxon>Ascomycota</taxon>
        <taxon>Pezizomycotina</taxon>
        <taxon>Dothideomycetes</taxon>
        <taxon>Dothideomycetidae</taxon>
        <taxon>Mycosphaerellales</taxon>
        <taxon>Teratosphaeriaceae</taxon>
        <taxon>Acrodontium</taxon>
    </lineage>
</organism>
<evidence type="ECO:0000313" key="3">
    <source>
        <dbReference type="Proteomes" id="UP001303373"/>
    </source>
</evidence>
<dbReference type="Pfam" id="PF17316">
    <property type="entry name" value="Perilipin_2"/>
    <property type="match status" value="1"/>
</dbReference>
<name>A0AAQ3M2J4_9PEZI</name>
<protein>
    <submittedName>
        <fullName evidence="2">Uncharacterized protein</fullName>
    </submittedName>
</protein>
<reference evidence="2 3" key="1">
    <citation type="submission" date="2023-11" db="EMBL/GenBank/DDBJ databases">
        <title>An acidophilic fungus is an integral part of prey digestion in a carnivorous sundew plant.</title>
        <authorList>
            <person name="Tsai I.J."/>
        </authorList>
    </citation>
    <scope>NUCLEOTIDE SEQUENCE [LARGE SCALE GENOMIC DNA]</scope>
    <source>
        <strain evidence="2">169a</strain>
    </source>
</reference>
<dbReference type="Proteomes" id="UP001303373">
    <property type="component" value="Chromosome 4"/>
</dbReference>
<dbReference type="AlphaFoldDB" id="A0AAQ3M2J4"/>
<sequence length="231" mass="25686">MPHATEKLTNGDKPASKFLSHVTSYPVVSDSIDTFKSHPYGKKSLELADGAYQKFGKPVEPYLETPYSYAKPYVTKADELADSGLGKVDERIPFLKEETKTIVDTGKSYVFYPFKVVDNGKQYVFKTWDDEYKRTASHNDRGPGLITSGLALISTELKIASDFFQAVADFLGPKYAEGKQKGADYVKSAEDTADHYKNLAADKIDELTKKGEQTKDQVKSEAEQAKKKASK</sequence>
<evidence type="ECO:0000256" key="1">
    <source>
        <dbReference type="SAM" id="MobiDB-lite"/>
    </source>
</evidence>
<accession>A0AAQ3M2J4</accession>
<keyword evidence="3" id="KW-1185">Reference proteome</keyword>
<evidence type="ECO:0000313" key="2">
    <source>
        <dbReference type="EMBL" id="WPH00205.1"/>
    </source>
</evidence>
<dbReference type="EMBL" id="CP138583">
    <property type="protein sequence ID" value="WPH00205.1"/>
    <property type="molecule type" value="Genomic_DNA"/>
</dbReference>
<proteinExistence type="predicted"/>